<evidence type="ECO:0000256" key="3">
    <source>
        <dbReference type="ARBA" id="ARBA00022490"/>
    </source>
</evidence>
<dbReference type="SUPFAM" id="SSF52374">
    <property type="entry name" value="Nucleotidylyl transferase"/>
    <property type="match status" value="1"/>
</dbReference>
<dbReference type="CDD" id="cd02163">
    <property type="entry name" value="PPAT"/>
    <property type="match status" value="1"/>
</dbReference>
<evidence type="ECO:0000256" key="6">
    <source>
        <dbReference type="ARBA" id="ARBA00022741"/>
    </source>
</evidence>
<keyword evidence="4" id="KW-0808">Transferase</keyword>
<dbReference type="PANTHER" id="PTHR21342">
    <property type="entry name" value="PHOSPHOPANTETHEINE ADENYLYLTRANSFERASE"/>
    <property type="match status" value="1"/>
</dbReference>
<evidence type="ECO:0000256" key="4">
    <source>
        <dbReference type="ARBA" id="ARBA00022679"/>
    </source>
</evidence>
<dbReference type="EMBL" id="UINC01227450">
    <property type="protein sequence ID" value="SVE58341.1"/>
    <property type="molecule type" value="Genomic_DNA"/>
</dbReference>
<dbReference type="Pfam" id="PF01467">
    <property type="entry name" value="CTP_transf_like"/>
    <property type="match status" value="1"/>
</dbReference>
<comment type="catalytic activity">
    <reaction evidence="10">
        <text>(R)-4'-phosphopantetheine + ATP + H(+) = 3'-dephospho-CoA + diphosphate</text>
        <dbReference type="Rhea" id="RHEA:19801"/>
        <dbReference type="ChEBI" id="CHEBI:15378"/>
        <dbReference type="ChEBI" id="CHEBI:30616"/>
        <dbReference type="ChEBI" id="CHEBI:33019"/>
        <dbReference type="ChEBI" id="CHEBI:57328"/>
        <dbReference type="ChEBI" id="CHEBI:61723"/>
        <dbReference type="EC" id="2.7.7.3"/>
    </reaction>
</comment>
<evidence type="ECO:0000256" key="5">
    <source>
        <dbReference type="ARBA" id="ARBA00022695"/>
    </source>
</evidence>
<evidence type="ECO:0000256" key="8">
    <source>
        <dbReference type="ARBA" id="ARBA00022842"/>
    </source>
</evidence>
<dbReference type="Gene3D" id="3.40.50.620">
    <property type="entry name" value="HUPs"/>
    <property type="match status" value="1"/>
</dbReference>
<evidence type="ECO:0000313" key="12">
    <source>
        <dbReference type="EMBL" id="SVE58341.1"/>
    </source>
</evidence>
<name>A0A383ENK0_9ZZZZ</name>
<keyword evidence="9" id="KW-0173">Coenzyme A biosynthesis</keyword>
<keyword evidence="6" id="KW-0547">Nucleotide-binding</keyword>
<accession>A0A383ENK0</accession>
<dbReference type="PANTHER" id="PTHR21342:SF1">
    <property type="entry name" value="PHOSPHOPANTETHEINE ADENYLYLTRANSFERASE"/>
    <property type="match status" value="1"/>
</dbReference>
<evidence type="ECO:0000259" key="11">
    <source>
        <dbReference type="Pfam" id="PF01467"/>
    </source>
</evidence>
<dbReference type="HAMAP" id="MF_00151">
    <property type="entry name" value="PPAT_bact"/>
    <property type="match status" value="1"/>
</dbReference>
<keyword evidence="7" id="KW-0067">ATP-binding</keyword>
<evidence type="ECO:0000256" key="2">
    <source>
        <dbReference type="ARBA" id="ARBA00013868"/>
    </source>
</evidence>
<dbReference type="InterPro" id="IPR001980">
    <property type="entry name" value="PPAT"/>
</dbReference>
<reference evidence="12" key="1">
    <citation type="submission" date="2018-05" db="EMBL/GenBank/DDBJ databases">
        <authorList>
            <person name="Lanie J.A."/>
            <person name="Ng W.-L."/>
            <person name="Kazmierczak K.M."/>
            <person name="Andrzejewski T.M."/>
            <person name="Davidsen T.M."/>
            <person name="Wayne K.J."/>
            <person name="Tettelin H."/>
            <person name="Glass J.I."/>
            <person name="Rusch D."/>
            <person name="Podicherti R."/>
            <person name="Tsui H.-C.T."/>
            <person name="Winkler M.E."/>
        </authorList>
    </citation>
    <scope>NUCLEOTIDE SEQUENCE</scope>
</reference>
<dbReference type="EC" id="2.7.7.3" evidence="1"/>
<dbReference type="NCBIfam" id="TIGR01510">
    <property type="entry name" value="coaD_prev_kdtB"/>
    <property type="match status" value="1"/>
</dbReference>
<keyword evidence="8" id="KW-0460">Magnesium</keyword>
<feature type="domain" description="Cytidyltransferase-like" evidence="11">
    <location>
        <begin position="5"/>
        <end position="136"/>
    </location>
</feature>
<keyword evidence="5" id="KW-0548">Nucleotidyltransferase</keyword>
<dbReference type="InterPro" id="IPR014729">
    <property type="entry name" value="Rossmann-like_a/b/a_fold"/>
</dbReference>
<dbReference type="GO" id="GO:0005524">
    <property type="term" value="F:ATP binding"/>
    <property type="evidence" value="ECO:0007669"/>
    <property type="project" value="UniProtKB-KW"/>
</dbReference>
<sequence length="164" mass="18413">MTLAVYPGSFDPITNGHINLIERGLQVFDRLVVAVANNVRKKALFTADERIKMIEEAIDSDRLEVDTFDGLLVDYAKERNARIILRGLRALSDFEFEFQLAHMNARLGSSMPGGIETMFMMTGEEHFYVSSSLIREISSFGGSVTGLVPTRVEEMLKERFASES</sequence>
<organism evidence="12">
    <name type="scientific">marine metagenome</name>
    <dbReference type="NCBI Taxonomy" id="408172"/>
    <lineage>
        <taxon>unclassified sequences</taxon>
        <taxon>metagenomes</taxon>
        <taxon>ecological metagenomes</taxon>
    </lineage>
</organism>
<dbReference type="PRINTS" id="PR01020">
    <property type="entry name" value="LPSBIOSNTHSS"/>
</dbReference>
<dbReference type="NCBIfam" id="TIGR00125">
    <property type="entry name" value="cyt_tran_rel"/>
    <property type="match status" value="1"/>
</dbReference>
<evidence type="ECO:0000256" key="1">
    <source>
        <dbReference type="ARBA" id="ARBA00012392"/>
    </source>
</evidence>
<dbReference type="GO" id="GO:0004595">
    <property type="term" value="F:pantetheine-phosphate adenylyltransferase activity"/>
    <property type="evidence" value="ECO:0007669"/>
    <property type="project" value="UniProtKB-EC"/>
</dbReference>
<dbReference type="AlphaFoldDB" id="A0A383ENK0"/>
<evidence type="ECO:0000256" key="7">
    <source>
        <dbReference type="ARBA" id="ARBA00022840"/>
    </source>
</evidence>
<protein>
    <recommendedName>
        <fullName evidence="2">Phosphopantetheine adenylyltransferase</fullName>
        <ecNumber evidence="1">2.7.7.3</ecNumber>
    </recommendedName>
</protein>
<keyword evidence="3" id="KW-0963">Cytoplasm</keyword>
<gene>
    <name evidence="12" type="ORF">METZ01_LOCUS511195</name>
</gene>
<dbReference type="InterPro" id="IPR004821">
    <property type="entry name" value="Cyt_trans-like"/>
</dbReference>
<evidence type="ECO:0000256" key="9">
    <source>
        <dbReference type="ARBA" id="ARBA00022993"/>
    </source>
</evidence>
<proteinExistence type="inferred from homology"/>
<dbReference type="GO" id="GO:0015937">
    <property type="term" value="P:coenzyme A biosynthetic process"/>
    <property type="evidence" value="ECO:0007669"/>
    <property type="project" value="UniProtKB-KW"/>
</dbReference>
<evidence type="ECO:0000256" key="10">
    <source>
        <dbReference type="ARBA" id="ARBA00029346"/>
    </source>
</evidence>